<keyword evidence="10" id="KW-1185">Reference proteome</keyword>
<keyword evidence="4 6" id="KW-1133">Transmembrane helix</keyword>
<dbReference type="Pfam" id="PF12704">
    <property type="entry name" value="MacB_PCD"/>
    <property type="match status" value="1"/>
</dbReference>
<dbReference type="GO" id="GO:0022857">
    <property type="term" value="F:transmembrane transporter activity"/>
    <property type="evidence" value="ECO:0007669"/>
    <property type="project" value="TreeGrafter"/>
</dbReference>
<proteinExistence type="predicted"/>
<evidence type="ECO:0000256" key="4">
    <source>
        <dbReference type="ARBA" id="ARBA00022989"/>
    </source>
</evidence>
<dbReference type="Proteomes" id="UP000515369">
    <property type="component" value="Chromosome"/>
</dbReference>
<keyword evidence="2" id="KW-1003">Cell membrane</keyword>
<feature type="transmembrane region" description="Helical" evidence="6">
    <location>
        <begin position="444"/>
        <end position="463"/>
    </location>
</feature>
<feature type="transmembrane region" description="Helical" evidence="6">
    <location>
        <begin position="303"/>
        <end position="322"/>
    </location>
</feature>
<dbReference type="InterPro" id="IPR003838">
    <property type="entry name" value="ABC3_permease_C"/>
</dbReference>
<dbReference type="PANTHER" id="PTHR30572:SF18">
    <property type="entry name" value="ABC-TYPE MACROLIDE FAMILY EXPORT SYSTEM PERMEASE COMPONENT 2"/>
    <property type="match status" value="1"/>
</dbReference>
<feature type="transmembrane region" description="Helical" evidence="6">
    <location>
        <begin position="396"/>
        <end position="419"/>
    </location>
</feature>
<evidence type="ECO:0000256" key="6">
    <source>
        <dbReference type="SAM" id="Phobius"/>
    </source>
</evidence>
<feature type="transmembrane region" description="Helical" evidence="6">
    <location>
        <begin position="776"/>
        <end position="796"/>
    </location>
</feature>
<evidence type="ECO:0000313" key="9">
    <source>
        <dbReference type="EMBL" id="QMW03126.1"/>
    </source>
</evidence>
<evidence type="ECO:0000256" key="2">
    <source>
        <dbReference type="ARBA" id="ARBA00022475"/>
    </source>
</evidence>
<dbReference type="PROSITE" id="PS51257">
    <property type="entry name" value="PROKAR_LIPOPROTEIN"/>
    <property type="match status" value="1"/>
</dbReference>
<dbReference type="InterPro" id="IPR025857">
    <property type="entry name" value="MacB_PCD"/>
</dbReference>
<feature type="transmembrane region" description="Helical" evidence="6">
    <location>
        <begin position="692"/>
        <end position="716"/>
    </location>
</feature>
<feature type="domain" description="ABC3 transporter permease C-terminal" evidence="7">
    <location>
        <begin position="696"/>
        <end position="808"/>
    </location>
</feature>
<keyword evidence="3 6" id="KW-0812">Transmembrane</keyword>
<feature type="transmembrane region" description="Helical" evidence="6">
    <location>
        <begin position="21"/>
        <end position="41"/>
    </location>
</feature>
<dbReference type="KEGG" id="sfol:H3H32_35505"/>
<comment type="subcellular location">
    <subcellularLocation>
        <location evidence="1">Cell membrane</location>
        <topology evidence="1">Multi-pass membrane protein</topology>
    </subcellularLocation>
</comment>
<dbReference type="GO" id="GO:0005886">
    <property type="term" value="C:plasma membrane"/>
    <property type="evidence" value="ECO:0007669"/>
    <property type="project" value="UniProtKB-SubCell"/>
</dbReference>
<dbReference type="InterPro" id="IPR050250">
    <property type="entry name" value="Macrolide_Exporter_MacB"/>
</dbReference>
<protein>
    <submittedName>
        <fullName evidence="9">ABC transporter permease</fullName>
    </submittedName>
</protein>
<evidence type="ECO:0000256" key="5">
    <source>
        <dbReference type="ARBA" id="ARBA00023136"/>
    </source>
</evidence>
<feature type="domain" description="MacB-like periplasmic core" evidence="8">
    <location>
        <begin position="20"/>
        <end position="258"/>
    </location>
</feature>
<evidence type="ECO:0000313" key="10">
    <source>
        <dbReference type="Proteomes" id="UP000515369"/>
    </source>
</evidence>
<reference evidence="9 10" key="1">
    <citation type="submission" date="2020-07" db="EMBL/GenBank/DDBJ databases">
        <title>Spirosoma foliorum sp. nov., isolated from the leaves on the Nejang mountain Korea, Republic of.</title>
        <authorList>
            <person name="Ho H."/>
            <person name="Lee Y.-J."/>
            <person name="Nurcahyanto D.-A."/>
            <person name="Kim S.-G."/>
        </authorList>
    </citation>
    <scope>NUCLEOTIDE SEQUENCE [LARGE SCALE GENOMIC DNA]</scope>
    <source>
        <strain evidence="9 10">PL0136</strain>
    </source>
</reference>
<dbReference type="AlphaFoldDB" id="A0A7G5GW84"/>
<feature type="domain" description="ABC3 transporter permease C-terminal" evidence="7">
    <location>
        <begin position="308"/>
        <end position="424"/>
    </location>
</feature>
<sequence length="815" mass="89446">MLKSYLNIAIRNLSRNRLTTALNVVGLSIGVAACLVIYLIVQFEFNFDQHVPNSGQVYRLVSKFKFGDDFYHNPGLSAPIPAAVRTELTGTKTVAAFHTGSFEVVEVPRPGAEPIRVRTPDNEHDWLAITDAAFFEIMPRQWIAGSPKASLSKPGQIVLTERQSRLYFGDASPAVIGRRLIGQQYRDTLALTVSGLLKDLDAPSDFDFKSFVSLATVSTSKKRRDNLSFAEWNNTNSSSQCLLTLTPGTDPKRFGERVIKMVESHMPASEEKGNRWFILQPLADVHFNVDYGSGGHVAHRPTLLVLGLVGIFLLLLACINFINMATAQSTQRAKEIGVRKSLGSAQKQLIFQFLGETFVLTLLATGIAIVLAQGALAYLSDIVPTGVALDFSQPQLYIFLLLVALVTALLAGIYPGLLISKLSPVLALRNQTTQAAGSASLRKVLIVGQFVVAQVFIVGALLVGQQLRFLINSDLGFQREAIVTFSTPTSSFFNGDRHDVRFTLADQIRKLTGVERVSMANQTPIAGGWSTSTLEFAGKKGKIKVNVYRKEADTAYLGLYGMKLLAGRNLLPSDTAREYIVNETLAKRIGFLNPADAVGKVLDKFPIIGVVRDFHHRSLHNAIQPTALMSHKGNLHVFNIQFRRGGADSFDKTLAQIKTLWGNTYPDEAFTPKFFDESVAELYGKERNLGKLITLATGIAVLISCLGLFGLVTFTAERRMKEIGVRKVLGASIASIVTLLAKDFLILILIAVFIASPVAWWGVDRWLQDFAYKIDIGWWLFILAALLAVGIALLTISFQSIKAALMNPVKSLRAE</sequence>
<organism evidence="9 10">
    <name type="scientific">Spirosoma foliorum</name>
    <dbReference type="NCBI Taxonomy" id="2710596"/>
    <lineage>
        <taxon>Bacteria</taxon>
        <taxon>Pseudomonadati</taxon>
        <taxon>Bacteroidota</taxon>
        <taxon>Cytophagia</taxon>
        <taxon>Cytophagales</taxon>
        <taxon>Cytophagaceae</taxon>
        <taxon>Spirosoma</taxon>
    </lineage>
</organism>
<evidence type="ECO:0000256" key="3">
    <source>
        <dbReference type="ARBA" id="ARBA00022692"/>
    </source>
</evidence>
<feature type="transmembrane region" description="Helical" evidence="6">
    <location>
        <begin position="349"/>
        <end position="376"/>
    </location>
</feature>
<dbReference type="RefSeq" id="WP_182460413.1">
    <property type="nucleotide sequence ID" value="NZ_CP059732.1"/>
</dbReference>
<dbReference type="Pfam" id="PF02687">
    <property type="entry name" value="FtsX"/>
    <property type="match status" value="2"/>
</dbReference>
<evidence type="ECO:0000259" key="7">
    <source>
        <dbReference type="Pfam" id="PF02687"/>
    </source>
</evidence>
<accession>A0A7G5GW84</accession>
<name>A0A7G5GW84_9BACT</name>
<gene>
    <name evidence="9" type="ORF">H3H32_35505</name>
</gene>
<evidence type="ECO:0000256" key="1">
    <source>
        <dbReference type="ARBA" id="ARBA00004651"/>
    </source>
</evidence>
<dbReference type="PANTHER" id="PTHR30572">
    <property type="entry name" value="MEMBRANE COMPONENT OF TRANSPORTER-RELATED"/>
    <property type="match status" value="1"/>
</dbReference>
<dbReference type="EMBL" id="CP059732">
    <property type="protein sequence ID" value="QMW03126.1"/>
    <property type="molecule type" value="Genomic_DNA"/>
</dbReference>
<evidence type="ECO:0000259" key="8">
    <source>
        <dbReference type="Pfam" id="PF12704"/>
    </source>
</evidence>
<feature type="transmembrane region" description="Helical" evidence="6">
    <location>
        <begin position="728"/>
        <end position="756"/>
    </location>
</feature>
<keyword evidence="5 6" id="KW-0472">Membrane</keyword>